<dbReference type="PROSITE" id="PS50089">
    <property type="entry name" value="ZF_RING_2"/>
    <property type="match status" value="1"/>
</dbReference>
<keyword evidence="2" id="KW-0862">Zinc</keyword>
<feature type="domain" description="RING-type" evidence="5">
    <location>
        <begin position="227"/>
        <end position="262"/>
    </location>
</feature>
<keyword evidence="1 3" id="KW-0479">Metal-binding</keyword>
<dbReference type="PANTHER" id="PTHR15379:SF2">
    <property type="entry name" value="CELL GROWTH REGULATOR WITH RING FINGER DOMAIN PROTEIN 1"/>
    <property type="match status" value="1"/>
</dbReference>
<evidence type="ECO:0000313" key="6">
    <source>
        <dbReference type="EMBL" id="BES92997.1"/>
    </source>
</evidence>
<evidence type="ECO:0000259" key="5">
    <source>
        <dbReference type="PROSITE" id="PS50089"/>
    </source>
</evidence>
<keyword evidence="4" id="KW-0812">Transmembrane</keyword>
<dbReference type="Pfam" id="PF13920">
    <property type="entry name" value="zf-C3HC4_3"/>
    <property type="match status" value="1"/>
</dbReference>
<gene>
    <name evidence="6" type="ORF">NTJ_05806</name>
</gene>
<reference evidence="6 7" key="1">
    <citation type="submission" date="2023-09" db="EMBL/GenBank/DDBJ databases">
        <title>Nesidiocoris tenuis whole genome shotgun sequence.</title>
        <authorList>
            <person name="Shibata T."/>
            <person name="Shimoda M."/>
            <person name="Kobayashi T."/>
            <person name="Uehara T."/>
        </authorList>
    </citation>
    <scope>NUCLEOTIDE SEQUENCE [LARGE SCALE GENOMIC DNA]</scope>
    <source>
        <strain evidence="6 7">Japan</strain>
    </source>
</reference>
<accession>A0ABN7AL77</accession>
<keyword evidence="1 3" id="KW-0863">Zinc-finger</keyword>
<organism evidence="6 7">
    <name type="scientific">Nesidiocoris tenuis</name>
    <dbReference type="NCBI Taxonomy" id="355587"/>
    <lineage>
        <taxon>Eukaryota</taxon>
        <taxon>Metazoa</taxon>
        <taxon>Ecdysozoa</taxon>
        <taxon>Arthropoda</taxon>
        <taxon>Hexapoda</taxon>
        <taxon>Insecta</taxon>
        <taxon>Pterygota</taxon>
        <taxon>Neoptera</taxon>
        <taxon>Paraneoptera</taxon>
        <taxon>Hemiptera</taxon>
        <taxon>Heteroptera</taxon>
        <taxon>Panheteroptera</taxon>
        <taxon>Cimicomorpha</taxon>
        <taxon>Miridae</taxon>
        <taxon>Dicyphina</taxon>
        <taxon>Nesidiocoris</taxon>
    </lineage>
</organism>
<sequence length="271" mass="30797">MDSVKSESVEAMAIAGLVITVLALVLSLNTIWLVHQILSTTKKTRHVKVSAEKIKMDKIPINFTFQLPTTSAEQDVRFIVSSRENCRLMAFWGVPIGKFICYLRSQWPLNVKSRELFEPFRENLALDEILEDHQEKEIILRRSDRFEQLNTKDFPRTWYPLVVVQARTGTIPDSCDILAMVTIAHIRDTSCPLQTSIIAQYLKQVNGNLLCLKQLFVASDATANSLCVVCQANPLTRAILPCRHTCTCDSCFEKLENCPLCRGKIESYFLI</sequence>
<name>A0ABN7AL77_9HEMI</name>
<dbReference type="InterPro" id="IPR042496">
    <property type="entry name" value="CGRF1"/>
</dbReference>
<feature type="transmembrane region" description="Helical" evidence="4">
    <location>
        <begin position="12"/>
        <end position="34"/>
    </location>
</feature>
<evidence type="ECO:0000256" key="1">
    <source>
        <dbReference type="ARBA" id="ARBA00022771"/>
    </source>
</evidence>
<evidence type="ECO:0000256" key="3">
    <source>
        <dbReference type="PROSITE-ProRule" id="PRU00175"/>
    </source>
</evidence>
<dbReference type="InterPro" id="IPR013083">
    <property type="entry name" value="Znf_RING/FYVE/PHD"/>
</dbReference>
<keyword evidence="4" id="KW-0472">Membrane</keyword>
<keyword evidence="4" id="KW-1133">Transmembrane helix</keyword>
<dbReference type="EMBL" id="AP028912">
    <property type="protein sequence ID" value="BES92997.1"/>
    <property type="molecule type" value="Genomic_DNA"/>
</dbReference>
<evidence type="ECO:0000256" key="2">
    <source>
        <dbReference type="ARBA" id="ARBA00022833"/>
    </source>
</evidence>
<protein>
    <submittedName>
        <fullName evidence="6">Cell growth regulator with RING finger domain</fullName>
    </submittedName>
</protein>
<dbReference type="SUPFAM" id="SSF57850">
    <property type="entry name" value="RING/U-box"/>
    <property type="match status" value="1"/>
</dbReference>
<dbReference type="InterPro" id="IPR001841">
    <property type="entry name" value="Znf_RING"/>
</dbReference>
<keyword evidence="7" id="KW-1185">Reference proteome</keyword>
<dbReference type="CDD" id="cd16787">
    <property type="entry name" value="mRING-HC-C3HC5_CGRF1"/>
    <property type="match status" value="1"/>
</dbReference>
<dbReference type="Gene3D" id="3.30.40.10">
    <property type="entry name" value="Zinc/RING finger domain, C3HC4 (zinc finger)"/>
    <property type="match status" value="1"/>
</dbReference>
<proteinExistence type="predicted"/>
<dbReference type="Proteomes" id="UP001307889">
    <property type="component" value="Chromosome 4"/>
</dbReference>
<evidence type="ECO:0000256" key="4">
    <source>
        <dbReference type="SAM" id="Phobius"/>
    </source>
</evidence>
<dbReference type="PANTHER" id="PTHR15379">
    <property type="entry name" value="CELL GROWTH REGULATOR WITH RING FINGER DOMAIN PROTEIN 1"/>
    <property type="match status" value="1"/>
</dbReference>
<evidence type="ECO:0000313" key="7">
    <source>
        <dbReference type="Proteomes" id="UP001307889"/>
    </source>
</evidence>